<proteinExistence type="predicted"/>
<keyword evidence="4" id="KW-1185">Reference proteome</keyword>
<sequence>MSMSYFGTDGYLQMNANMATLVTSLCICAFVICCALRYFLRHCCRHRSKRRGLPNYTTQYYITNSGHQCSRFYFDERNQIRSMVITASIQPTSTEQYPQIVGFVLDPSVLESEHPAESPRPPRYEDALKQASAPPRYEEESNASSSPPRSIEFPPSGRTTARMESSVEEISSTDGEFDDLKSPRHQKMVACTSKAQF</sequence>
<feature type="compositionally biased region" description="Basic and acidic residues" evidence="1">
    <location>
        <begin position="111"/>
        <end position="128"/>
    </location>
</feature>
<evidence type="ECO:0000313" key="3">
    <source>
        <dbReference type="EMBL" id="KAK5974231.1"/>
    </source>
</evidence>
<keyword evidence="2" id="KW-1133">Transmembrane helix</keyword>
<dbReference type="EMBL" id="WIXE01014513">
    <property type="protein sequence ID" value="KAK5974231.1"/>
    <property type="molecule type" value="Genomic_DNA"/>
</dbReference>
<dbReference type="Proteomes" id="UP001331761">
    <property type="component" value="Unassembled WGS sequence"/>
</dbReference>
<organism evidence="3 4">
    <name type="scientific">Trichostrongylus colubriformis</name>
    <name type="common">Black scour worm</name>
    <dbReference type="NCBI Taxonomy" id="6319"/>
    <lineage>
        <taxon>Eukaryota</taxon>
        <taxon>Metazoa</taxon>
        <taxon>Ecdysozoa</taxon>
        <taxon>Nematoda</taxon>
        <taxon>Chromadorea</taxon>
        <taxon>Rhabditida</taxon>
        <taxon>Rhabditina</taxon>
        <taxon>Rhabditomorpha</taxon>
        <taxon>Strongyloidea</taxon>
        <taxon>Trichostrongylidae</taxon>
        <taxon>Trichostrongylus</taxon>
    </lineage>
</organism>
<reference evidence="3 4" key="1">
    <citation type="submission" date="2019-10" db="EMBL/GenBank/DDBJ databases">
        <title>Assembly and Annotation for the nematode Trichostrongylus colubriformis.</title>
        <authorList>
            <person name="Martin J."/>
        </authorList>
    </citation>
    <scope>NUCLEOTIDE SEQUENCE [LARGE SCALE GENOMIC DNA]</scope>
    <source>
        <strain evidence="3">G859</strain>
        <tissue evidence="3">Whole worm</tissue>
    </source>
</reference>
<feature type="transmembrane region" description="Helical" evidence="2">
    <location>
        <begin position="20"/>
        <end position="40"/>
    </location>
</feature>
<comment type="caution">
    <text evidence="3">The sequence shown here is derived from an EMBL/GenBank/DDBJ whole genome shotgun (WGS) entry which is preliminary data.</text>
</comment>
<feature type="region of interest" description="Disordered" evidence="1">
    <location>
        <begin position="111"/>
        <end position="197"/>
    </location>
</feature>
<evidence type="ECO:0000256" key="1">
    <source>
        <dbReference type="SAM" id="MobiDB-lite"/>
    </source>
</evidence>
<evidence type="ECO:0000313" key="4">
    <source>
        <dbReference type="Proteomes" id="UP001331761"/>
    </source>
</evidence>
<gene>
    <name evidence="3" type="ORF">GCK32_018575</name>
</gene>
<name>A0AAN8F726_TRICO</name>
<keyword evidence="2" id="KW-0812">Transmembrane</keyword>
<evidence type="ECO:0000256" key="2">
    <source>
        <dbReference type="SAM" id="Phobius"/>
    </source>
</evidence>
<keyword evidence="2" id="KW-0472">Membrane</keyword>
<accession>A0AAN8F726</accession>
<protein>
    <submittedName>
        <fullName evidence="3">Uncharacterized protein</fullName>
    </submittedName>
</protein>
<feature type="compositionally biased region" description="Polar residues" evidence="1">
    <location>
        <begin position="157"/>
        <end position="174"/>
    </location>
</feature>
<dbReference type="AlphaFoldDB" id="A0AAN8F726"/>